<evidence type="ECO:0000256" key="10">
    <source>
        <dbReference type="ARBA" id="ARBA00035861"/>
    </source>
</evidence>
<dbReference type="RefSeq" id="WP_326833151.1">
    <property type="nucleotide sequence ID" value="NZ_QBKA01000002.1"/>
</dbReference>
<sequence length="153" mass="16478">MEVEKSPTDDVIPAPPIMLVTAAAMQRSDGRWLLQRRPANKLHGGLWEFPGGKVEPGETPVGALVREVREELGIKLNAEQLAPAGFATGPSADDNHTIVILLYSTARWVGVPVPQEGAAPDWFTQPEISRLDCPPLDLELAGQLFAGLPEPAK</sequence>
<evidence type="ECO:0000256" key="9">
    <source>
        <dbReference type="ARBA" id="ARBA00023204"/>
    </source>
</evidence>
<comment type="catalytic activity">
    <reaction evidence="11">
        <text>8-oxo-GTP + H2O = 8-oxo-GMP + diphosphate + H(+)</text>
        <dbReference type="Rhea" id="RHEA:67616"/>
        <dbReference type="ChEBI" id="CHEBI:15377"/>
        <dbReference type="ChEBI" id="CHEBI:15378"/>
        <dbReference type="ChEBI" id="CHEBI:33019"/>
        <dbReference type="ChEBI" id="CHEBI:143553"/>
        <dbReference type="ChEBI" id="CHEBI:145694"/>
    </reaction>
</comment>
<comment type="cofactor">
    <cofactor evidence="1">
        <name>Mg(2+)</name>
        <dbReference type="ChEBI" id="CHEBI:18420"/>
    </cofactor>
</comment>
<evidence type="ECO:0000256" key="15">
    <source>
        <dbReference type="ARBA" id="ARBA00041979"/>
    </source>
</evidence>
<keyword evidence="8" id="KW-0460">Magnesium</keyword>
<dbReference type="Proteomes" id="UP000253727">
    <property type="component" value="Unassembled WGS sequence"/>
</dbReference>
<evidence type="ECO:0000256" key="4">
    <source>
        <dbReference type="ARBA" id="ARBA00022705"/>
    </source>
</evidence>
<reference evidence="19 20" key="1">
    <citation type="submission" date="2018-04" db="EMBL/GenBank/DDBJ databases">
        <title>Altererythrobacter sp. HME9302 genome sequencing and assembly.</title>
        <authorList>
            <person name="Kang H."/>
            <person name="Kim H."/>
            <person name="Joh K."/>
        </authorList>
    </citation>
    <scope>NUCLEOTIDE SEQUENCE [LARGE SCALE GENOMIC DNA]</scope>
    <source>
        <strain evidence="19 20">HME9302</strain>
    </source>
</reference>
<evidence type="ECO:0000256" key="6">
    <source>
        <dbReference type="ARBA" id="ARBA00022763"/>
    </source>
</evidence>
<dbReference type="InterPro" id="IPR020476">
    <property type="entry name" value="Nudix_hydrolase"/>
</dbReference>
<evidence type="ECO:0000256" key="16">
    <source>
        <dbReference type="ARBA" id="ARBA00042798"/>
    </source>
</evidence>
<name>A0A369Q445_9SPHN</name>
<keyword evidence="3" id="KW-0515">Mutator protein</keyword>
<proteinExistence type="inferred from homology"/>
<dbReference type="InterPro" id="IPR020084">
    <property type="entry name" value="NUDIX_hydrolase_CS"/>
</dbReference>
<evidence type="ECO:0000256" key="2">
    <source>
        <dbReference type="ARBA" id="ARBA00005582"/>
    </source>
</evidence>
<dbReference type="GO" id="GO:0006281">
    <property type="term" value="P:DNA repair"/>
    <property type="evidence" value="ECO:0007669"/>
    <property type="project" value="UniProtKB-KW"/>
</dbReference>
<dbReference type="PANTHER" id="PTHR47707">
    <property type="entry name" value="8-OXO-DGTP DIPHOSPHATASE"/>
    <property type="match status" value="1"/>
</dbReference>
<comment type="caution">
    <text evidence="19">The sequence shown here is derived from an EMBL/GenBank/DDBJ whole genome shotgun (WGS) entry which is preliminary data.</text>
</comment>
<dbReference type="PROSITE" id="PS51462">
    <property type="entry name" value="NUDIX"/>
    <property type="match status" value="1"/>
</dbReference>
<accession>A0A369Q445</accession>
<evidence type="ECO:0000256" key="3">
    <source>
        <dbReference type="ARBA" id="ARBA00022457"/>
    </source>
</evidence>
<evidence type="ECO:0000313" key="19">
    <source>
        <dbReference type="EMBL" id="RDC59653.1"/>
    </source>
</evidence>
<comment type="similarity">
    <text evidence="2 17">Belongs to the Nudix hydrolase family.</text>
</comment>
<evidence type="ECO:0000256" key="8">
    <source>
        <dbReference type="ARBA" id="ARBA00022842"/>
    </source>
</evidence>
<dbReference type="InterPro" id="IPR015797">
    <property type="entry name" value="NUDIX_hydrolase-like_dom_sf"/>
</dbReference>
<dbReference type="GO" id="GO:0044716">
    <property type="term" value="F:8-oxo-GDP phosphatase activity"/>
    <property type="evidence" value="ECO:0007669"/>
    <property type="project" value="TreeGrafter"/>
</dbReference>
<dbReference type="EC" id="3.6.1.55" evidence="12"/>
<evidence type="ECO:0000256" key="7">
    <source>
        <dbReference type="ARBA" id="ARBA00022801"/>
    </source>
</evidence>
<dbReference type="GO" id="GO:0008413">
    <property type="term" value="F:8-oxo-7,8-dihydroguanosine triphosphate pyrophosphatase activity"/>
    <property type="evidence" value="ECO:0007669"/>
    <property type="project" value="TreeGrafter"/>
</dbReference>
<keyword evidence="5" id="KW-0479">Metal-binding</keyword>
<dbReference type="EMBL" id="QBKA01000002">
    <property type="protein sequence ID" value="RDC59653.1"/>
    <property type="molecule type" value="Genomic_DNA"/>
</dbReference>
<dbReference type="GO" id="GO:0046872">
    <property type="term" value="F:metal ion binding"/>
    <property type="evidence" value="ECO:0007669"/>
    <property type="project" value="UniProtKB-KW"/>
</dbReference>
<evidence type="ECO:0000256" key="14">
    <source>
        <dbReference type="ARBA" id="ARBA00041592"/>
    </source>
</evidence>
<evidence type="ECO:0000256" key="5">
    <source>
        <dbReference type="ARBA" id="ARBA00022723"/>
    </source>
</evidence>
<dbReference type="PRINTS" id="PR00502">
    <property type="entry name" value="NUDIXFAMILY"/>
</dbReference>
<evidence type="ECO:0000256" key="13">
    <source>
        <dbReference type="ARBA" id="ARBA00040794"/>
    </source>
</evidence>
<dbReference type="PROSITE" id="PS00893">
    <property type="entry name" value="NUDIX_BOX"/>
    <property type="match status" value="1"/>
</dbReference>
<dbReference type="Gene3D" id="3.90.79.10">
    <property type="entry name" value="Nucleoside Triphosphate Pyrophosphohydrolase"/>
    <property type="match status" value="1"/>
</dbReference>
<keyword evidence="20" id="KW-1185">Reference proteome</keyword>
<dbReference type="Pfam" id="PF00293">
    <property type="entry name" value="NUDIX"/>
    <property type="match status" value="1"/>
</dbReference>
<keyword evidence="9" id="KW-0234">DNA repair</keyword>
<feature type="domain" description="Nudix hydrolase" evidence="18">
    <location>
        <begin position="15"/>
        <end position="146"/>
    </location>
</feature>
<dbReference type="GO" id="GO:0035539">
    <property type="term" value="F:8-oxo-7,8-dihydrodeoxyguanosine triphosphate pyrophosphatase activity"/>
    <property type="evidence" value="ECO:0007669"/>
    <property type="project" value="UniProtKB-EC"/>
</dbReference>
<dbReference type="GO" id="GO:0006260">
    <property type="term" value="P:DNA replication"/>
    <property type="evidence" value="ECO:0007669"/>
    <property type="project" value="UniProtKB-KW"/>
</dbReference>
<dbReference type="CDD" id="cd03425">
    <property type="entry name" value="NUDIX_MutT_NudA_like"/>
    <property type="match status" value="1"/>
</dbReference>
<gene>
    <name evidence="19" type="primary">mutT</name>
    <name evidence="19" type="ORF">HME9302_00843</name>
</gene>
<dbReference type="InterPro" id="IPR000086">
    <property type="entry name" value="NUDIX_hydrolase_dom"/>
</dbReference>
<dbReference type="AlphaFoldDB" id="A0A369Q445"/>
<evidence type="ECO:0000259" key="18">
    <source>
        <dbReference type="PROSITE" id="PS51462"/>
    </source>
</evidence>
<organism evidence="19 20">
    <name type="scientific">Alteripontixanthobacter maritimus</name>
    <dbReference type="NCBI Taxonomy" id="2161824"/>
    <lineage>
        <taxon>Bacteria</taxon>
        <taxon>Pseudomonadati</taxon>
        <taxon>Pseudomonadota</taxon>
        <taxon>Alphaproteobacteria</taxon>
        <taxon>Sphingomonadales</taxon>
        <taxon>Erythrobacteraceae</taxon>
        <taxon>Alteripontixanthobacter</taxon>
    </lineage>
</organism>
<comment type="catalytic activity">
    <reaction evidence="10">
        <text>8-oxo-dGTP + H2O = 8-oxo-dGMP + diphosphate + H(+)</text>
        <dbReference type="Rhea" id="RHEA:31575"/>
        <dbReference type="ChEBI" id="CHEBI:15377"/>
        <dbReference type="ChEBI" id="CHEBI:15378"/>
        <dbReference type="ChEBI" id="CHEBI:33019"/>
        <dbReference type="ChEBI" id="CHEBI:63224"/>
        <dbReference type="ChEBI" id="CHEBI:77896"/>
        <dbReference type="EC" id="3.6.1.55"/>
    </reaction>
</comment>
<protein>
    <recommendedName>
        <fullName evidence="13">8-oxo-dGTP diphosphatase</fullName>
        <ecNumber evidence="12">3.6.1.55</ecNumber>
    </recommendedName>
    <alternativeName>
        <fullName evidence="16">7,8-dihydro-8-oxoguanine-triphosphatase</fullName>
    </alternativeName>
    <alternativeName>
        <fullName evidence="15">Mutator protein MutT</fullName>
    </alternativeName>
    <alternativeName>
        <fullName evidence="14">dGTP pyrophosphohydrolase</fullName>
    </alternativeName>
</protein>
<keyword evidence="4" id="KW-0235">DNA replication</keyword>
<evidence type="ECO:0000313" key="20">
    <source>
        <dbReference type="Proteomes" id="UP000253727"/>
    </source>
</evidence>
<evidence type="ECO:0000256" key="17">
    <source>
        <dbReference type="RuleBase" id="RU003476"/>
    </source>
</evidence>
<keyword evidence="6" id="KW-0227">DNA damage</keyword>
<evidence type="ECO:0000256" key="11">
    <source>
        <dbReference type="ARBA" id="ARBA00036904"/>
    </source>
</evidence>
<dbReference type="PANTHER" id="PTHR47707:SF1">
    <property type="entry name" value="NUDIX HYDROLASE FAMILY PROTEIN"/>
    <property type="match status" value="1"/>
</dbReference>
<evidence type="ECO:0000256" key="1">
    <source>
        <dbReference type="ARBA" id="ARBA00001946"/>
    </source>
</evidence>
<dbReference type="GO" id="GO:0044715">
    <property type="term" value="F:8-oxo-dGDP phosphatase activity"/>
    <property type="evidence" value="ECO:0007669"/>
    <property type="project" value="TreeGrafter"/>
</dbReference>
<evidence type="ECO:0000256" key="12">
    <source>
        <dbReference type="ARBA" id="ARBA00038905"/>
    </source>
</evidence>
<keyword evidence="7 17" id="KW-0378">Hydrolase</keyword>
<dbReference type="SUPFAM" id="SSF55811">
    <property type="entry name" value="Nudix"/>
    <property type="match status" value="1"/>
</dbReference>
<dbReference type="InterPro" id="IPR047127">
    <property type="entry name" value="MutT-like"/>
</dbReference>